<keyword evidence="2" id="KW-1185">Reference proteome</keyword>
<organism evidence="1 2">
    <name type="scientific">Persea americana</name>
    <name type="common">Avocado</name>
    <dbReference type="NCBI Taxonomy" id="3435"/>
    <lineage>
        <taxon>Eukaryota</taxon>
        <taxon>Viridiplantae</taxon>
        <taxon>Streptophyta</taxon>
        <taxon>Embryophyta</taxon>
        <taxon>Tracheophyta</taxon>
        <taxon>Spermatophyta</taxon>
        <taxon>Magnoliopsida</taxon>
        <taxon>Magnoliidae</taxon>
        <taxon>Laurales</taxon>
        <taxon>Lauraceae</taxon>
        <taxon>Persea</taxon>
    </lineage>
</organism>
<dbReference type="EMBL" id="CM056809">
    <property type="protein sequence ID" value="KAJ8651087.1"/>
    <property type="molecule type" value="Genomic_DNA"/>
</dbReference>
<evidence type="ECO:0000313" key="2">
    <source>
        <dbReference type="Proteomes" id="UP001234297"/>
    </source>
</evidence>
<proteinExistence type="predicted"/>
<comment type="caution">
    <text evidence="1">The sequence shown here is derived from an EMBL/GenBank/DDBJ whole genome shotgun (WGS) entry which is preliminary data.</text>
</comment>
<gene>
    <name evidence="1" type="ORF">MRB53_004110</name>
</gene>
<protein>
    <submittedName>
        <fullName evidence="1">Uncharacterized protein</fullName>
    </submittedName>
</protein>
<reference evidence="1 2" key="1">
    <citation type="journal article" date="2022" name="Hortic Res">
        <title>A haplotype resolved chromosomal level avocado genome allows analysis of novel avocado genes.</title>
        <authorList>
            <person name="Nath O."/>
            <person name="Fletcher S.J."/>
            <person name="Hayward A."/>
            <person name="Shaw L.M."/>
            <person name="Masouleh A.K."/>
            <person name="Furtado A."/>
            <person name="Henry R.J."/>
            <person name="Mitter N."/>
        </authorList>
    </citation>
    <scope>NUCLEOTIDE SEQUENCE [LARGE SCALE GENOMIC DNA]</scope>
    <source>
        <strain evidence="2">cv. Hass</strain>
    </source>
</reference>
<evidence type="ECO:0000313" key="1">
    <source>
        <dbReference type="EMBL" id="KAJ8651087.1"/>
    </source>
</evidence>
<dbReference type="Proteomes" id="UP001234297">
    <property type="component" value="Chromosome 1"/>
</dbReference>
<accession>A0ACC2MZ52</accession>
<name>A0ACC2MZ52_PERAE</name>
<sequence length="932" mass="102808">MRISELSPDLRPPAAVSSSPSLPVEEIEAFIKEAERLSPDDLLSGKLSSSLQKPLSRLNSVHPLPESAKLHLWKLSYRLWNACVDLTNAVEIRSQQPPDLRHKIAEENAKLRQISAELLLVAGPVAGIPSPAFKSASFFYKTGVIWHDLRKFDLAESCFDRATDQVSKIAIERVSDAEEERFLLDLNIARSRAAWEISDRNVAFALLNRSKNLLFGRIESYKTLAEQYLQFGKFVLSKDQGSKSNEALKLIEEAVDLCDKGSTVAKTLDLRDLRSRSLRFLAAAHLQREEFESVVRCVRVLREGGGTCGEHASVGFLAMKAWLGLGRCGEAEKELRGMVVNKEVPEGVCVSAVEAFFEGAGVAGAEAVKGIFLGMLGRCHIRAGSAVRVVQRLAAGGGGGEGGRMMAKVVAELVADERVVTLFAGAGKDRWAMHAVLWNSGAEFFRSKNYEVSAEMFEKSMLYVLHDVENRILRAKSFRVLCLCHLGLSQLDRAEEYINEAQKLDPNIACAFFKLKICLQKKDENAAIEQIQSMLNCLDFNPEFLTLSAHEAMACRSLPVATAALSTLLNLYAPEKPMPMPEVAVLRSLLAILFHGSDNEHEILRCMNRARTRMAELGAEKFFGDGAVGSRELNWFAGNSWNMGIQTGKEKKYDLSSQVFMLASEFFGVMGGEADRGSLAMVCKSLILSVSSMITNEKEKDAVLEDSDMKRGVELLDRAGKILTSMSTTTQATDDRATIDASFFFLHTFNSYHLCRRLDNSQSQQLHLIKSFASSKHCTPQHLLQMGLAASQGPHPNPEAAHFALNSCLTVLIASPVPDYQVVALVIRKLIVLAGIRNGDVENEAYAMYRHACGILVGLKEGEYPAEEGKWLATTAWNRSVLPGRLGQMDVAMRWMKIGLELARHVHNAGGYKECMEECIARIEKLESGGGV</sequence>